<organism evidence="2 3">
    <name type="scientific">Enhygromyxa salina</name>
    <dbReference type="NCBI Taxonomy" id="215803"/>
    <lineage>
        <taxon>Bacteria</taxon>
        <taxon>Pseudomonadati</taxon>
        <taxon>Myxococcota</taxon>
        <taxon>Polyangia</taxon>
        <taxon>Nannocystales</taxon>
        <taxon>Nannocystaceae</taxon>
        <taxon>Enhygromyxa</taxon>
    </lineage>
</organism>
<keyword evidence="3" id="KW-1185">Reference proteome</keyword>
<evidence type="ECO:0000313" key="2">
    <source>
        <dbReference type="EMBL" id="PRQ04138.1"/>
    </source>
</evidence>
<name>A0A2S9YGC1_9BACT</name>
<protein>
    <submittedName>
        <fullName evidence="2">Uncharacterized protein</fullName>
    </submittedName>
</protein>
<evidence type="ECO:0000313" key="3">
    <source>
        <dbReference type="Proteomes" id="UP000237968"/>
    </source>
</evidence>
<feature type="compositionally biased region" description="Basic and acidic residues" evidence="1">
    <location>
        <begin position="573"/>
        <end position="583"/>
    </location>
</feature>
<proteinExistence type="predicted"/>
<sequence>MVEGPALADQLGEEAVGGPLGQQRVDDVDAELDAEIFIAGEGLDRRGRAGDQGAGDAELEAGVGASFGRGGLEPEAGDDPGRAHARAIAKAKGDARARLAGDELDLRWQQLDARELCEALVDLLADELPGLVGHELVGEVVARRGADGGQRSADQAADEPARARADASGLVAQRAAEVDLAEGHELGVELALVEDRDGHDPADREGVDALDLELEADHVVAQLELGLVDLGVGAHVLVGAQGWEDLPLEDREDEATHERGRGGEGGPAGFGLVSVGGAEAPDEDRVDDALASVPAALDPDLDEVPAGRAREPDQRQLDLTAGPVAAALDQLAVDAQLDPVALVRGSQLAAPGQLLGRGGPGFGQGHDPRRLLDDHGEALLALGVGLERRAAAPQHDRCEAEAHEAWRDASEPHGAIEPQSTEMISNRVRRASRHKRWRLLDRSGFRGGHLGVVDEAGSWPLGPAHGRRRSEFGASPLHLGCKRLLVQHHQVGRLRVEGAFRTAILRTRTSCGLFCALLLVMGDPAPNHWALRPSRDCGGATGCNTTARQEGLPAVPDTSQPRRRGTPPACEARPVKPRGEGAARETQSVEFGAVSGAVRHRSRRTMRAALYPHIPWTPAPGWA</sequence>
<comment type="caution">
    <text evidence="2">The sequence shown here is derived from an EMBL/GenBank/DDBJ whole genome shotgun (WGS) entry which is preliminary data.</text>
</comment>
<gene>
    <name evidence="2" type="ORF">ENSA5_10640</name>
</gene>
<evidence type="ECO:0000256" key="1">
    <source>
        <dbReference type="SAM" id="MobiDB-lite"/>
    </source>
</evidence>
<feature type="region of interest" description="Disordered" evidence="1">
    <location>
        <begin position="548"/>
        <end position="587"/>
    </location>
</feature>
<dbReference type="Proteomes" id="UP000237968">
    <property type="component" value="Unassembled WGS sequence"/>
</dbReference>
<dbReference type="EMBL" id="PVNK01000061">
    <property type="protein sequence ID" value="PRQ04138.1"/>
    <property type="molecule type" value="Genomic_DNA"/>
</dbReference>
<reference evidence="2 3" key="1">
    <citation type="submission" date="2018-03" db="EMBL/GenBank/DDBJ databases">
        <title>Draft Genome Sequences of the Obligatory Marine Myxobacteria Enhygromyxa salina SWB005.</title>
        <authorList>
            <person name="Poehlein A."/>
            <person name="Moghaddam J.A."/>
            <person name="Harms H."/>
            <person name="Alanjari M."/>
            <person name="Koenig G.M."/>
            <person name="Daniel R."/>
            <person name="Schaeberle T.F."/>
        </authorList>
    </citation>
    <scope>NUCLEOTIDE SEQUENCE [LARGE SCALE GENOMIC DNA]</scope>
    <source>
        <strain evidence="2 3">SWB005</strain>
    </source>
</reference>
<feature type="region of interest" description="Disordered" evidence="1">
    <location>
        <begin position="1"/>
        <end position="24"/>
    </location>
</feature>
<feature type="region of interest" description="Disordered" evidence="1">
    <location>
        <begin position="252"/>
        <end position="286"/>
    </location>
</feature>
<accession>A0A2S9YGC1</accession>
<dbReference type="AlphaFoldDB" id="A0A2S9YGC1"/>